<sequence length="52" mass="5706">MVVNVIFLSANRSKNNFFSRNHLVCVAGIPPSAQTEADDLRGPHLQALDIDL</sequence>
<dbReference type="WBParaSite" id="SCUD_0002331501-mRNA-1">
    <property type="protein sequence ID" value="SCUD_0002331501-mRNA-1"/>
    <property type="gene ID" value="SCUD_0002331501"/>
</dbReference>
<evidence type="ECO:0000313" key="1">
    <source>
        <dbReference type="WBParaSite" id="SCUD_0002331501-mRNA-1"/>
    </source>
</evidence>
<reference evidence="1" key="1">
    <citation type="submission" date="2016-06" db="UniProtKB">
        <authorList>
            <consortium name="WormBaseParasite"/>
        </authorList>
    </citation>
    <scope>IDENTIFICATION</scope>
</reference>
<protein>
    <submittedName>
        <fullName evidence="1">Uncharacterized protein</fullName>
    </submittedName>
</protein>
<name>A0A183L7J2_9TREM</name>
<dbReference type="AlphaFoldDB" id="A0A183L7J2"/>
<accession>A0A183L7J2</accession>
<organism evidence="1">
    <name type="scientific">Schistosoma curassoni</name>
    <dbReference type="NCBI Taxonomy" id="6186"/>
    <lineage>
        <taxon>Eukaryota</taxon>
        <taxon>Metazoa</taxon>
        <taxon>Spiralia</taxon>
        <taxon>Lophotrochozoa</taxon>
        <taxon>Platyhelminthes</taxon>
        <taxon>Trematoda</taxon>
        <taxon>Digenea</taxon>
        <taxon>Strigeidida</taxon>
        <taxon>Schistosomatoidea</taxon>
        <taxon>Schistosomatidae</taxon>
        <taxon>Schistosoma</taxon>
    </lineage>
</organism>
<proteinExistence type="predicted"/>